<feature type="compositionally biased region" description="Gly residues" evidence="1">
    <location>
        <begin position="56"/>
        <end position="65"/>
    </location>
</feature>
<organism evidence="2 3">
    <name type="scientific">Salinomyces thailandicus</name>
    <dbReference type="NCBI Taxonomy" id="706561"/>
    <lineage>
        <taxon>Eukaryota</taxon>
        <taxon>Fungi</taxon>
        <taxon>Dikarya</taxon>
        <taxon>Ascomycota</taxon>
        <taxon>Pezizomycotina</taxon>
        <taxon>Dothideomycetes</taxon>
        <taxon>Dothideomycetidae</taxon>
        <taxon>Mycosphaerellales</taxon>
        <taxon>Teratosphaeriaceae</taxon>
        <taxon>Salinomyces</taxon>
    </lineage>
</organism>
<protein>
    <submittedName>
        <fullName evidence="2">Uncharacterized protein</fullName>
    </submittedName>
</protein>
<name>A0A4U0TQD7_9PEZI</name>
<feature type="compositionally biased region" description="Pro residues" evidence="1">
    <location>
        <begin position="101"/>
        <end position="111"/>
    </location>
</feature>
<keyword evidence="3" id="KW-1185">Reference proteome</keyword>
<feature type="compositionally biased region" description="Low complexity" evidence="1">
    <location>
        <begin position="91"/>
        <end position="100"/>
    </location>
</feature>
<dbReference type="EMBL" id="NAJL01000045">
    <property type="protein sequence ID" value="TKA24321.1"/>
    <property type="molecule type" value="Genomic_DNA"/>
</dbReference>
<feature type="region of interest" description="Disordered" evidence="1">
    <location>
        <begin position="1"/>
        <end position="155"/>
    </location>
</feature>
<feature type="compositionally biased region" description="Low complexity" evidence="1">
    <location>
        <begin position="112"/>
        <end position="123"/>
    </location>
</feature>
<comment type="caution">
    <text evidence="2">The sequence shown here is derived from an EMBL/GenBank/DDBJ whole genome shotgun (WGS) entry which is preliminary data.</text>
</comment>
<sequence>MAEDEDKKAPKTPSPPTSPKESPIPRKKSSIPDPIQIAGLNPTASDFNLTVVTPGTGSGGGGGTEAGDSAAGETTDSAPSREATADREGAPTLTTRTPHSPRSPSPSPSPSRSPRKPASPFSPAREKAHALGLSSHADADASRLQVGQQDKKSSA</sequence>
<evidence type="ECO:0000256" key="1">
    <source>
        <dbReference type="SAM" id="MobiDB-lite"/>
    </source>
</evidence>
<dbReference type="AlphaFoldDB" id="A0A4U0TQD7"/>
<reference evidence="2 3" key="1">
    <citation type="submission" date="2017-03" db="EMBL/GenBank/DDBJ databases">
        <title>Genomes of endolithic fungi from Antarctica.</title>
        <authorList>
            <person name="Coleine C."/>
            <person name="Masonjones S."/>
            <person name="Stajich J.E."/>
        </authorList>
    </citation>
    <scope>NUCLEOTIDE SEQUENCE [LARGE SCALE GENOMIC DNA]</scope>
    <source>
        <strain evidence="2 3">CCFEE 6315</strain>
    </source>
</reference>
<evidence type="ECO:0000313" key="3">
    <source>
        <dbReference type="Proteomes" id="UP000308549"/>
    </source>
</evidence>
<dbReference type="Proteomes" id="UP000308549">
    <property type="component" value="Unassembled WGS sequence"/>
</dbReference>
<feature type="compositionally biased region" description="Polar residues" evidence="1">
    <location>
        <begin position="42"/>
        <end position="53"/>
    </location>
</feature>
<evidence type="ECO:0000313" key="2">
    <source>
        <dbReference type="EMBL" id="TKA24321.1"/>
    </source>
</evidence>
<gene>
    <name evidence="2" type="ORF">B0A50_06791</name>
</gene>
<accession>A0A4U0TQD7</accession>
<feature type="compositionally biased region" description="Low complexity" evidence="1">
    <location>
        <begin position="66"/>
        <end position="75"/>
    </location>
</feature>
<proteinExistence type="predicted"/>